<name>A0AB37QKU5_9PSED</name>
<dbReference type="AlphaFoldDB" id="A0AB37QKU5"/>
<accession>A0AB37QKU5</accession>
<proteinExistence type="predicted"/>
<organism evidence="1 2">
    <name type="scientific">Pseudomonas coronafaciens pv. garcae</name>
    <dbReference type="NCBI Taxonomy" id="251653"/>
    <lineage>
        <taxon>Bacteria</taxon>
        <taxon>Pseudomonadati</taxon>
        <taxon>Pseudomonadota</taxon>
        <taxon>Gammaproteobacteria</taxon>
        <taxon>Pseudomonadales</taxon>
        <taxon>Pseudomonadaceae</taxon>
        <taxon>Pseudomonas</taxon>
        <taxon>Pseudomonas coronafaciens</taxon>
    </lineage>
</organism>
<reference evidence="1 2" key="1">
    <citation type="submission" date="2018-08" db="EMBL/GenBank/DDBJ databases">
        <title>Recombination of ecologically and evolutionarily significant loci maintains genetic cohesion in the Pseudomonas syringae species complex.</title>
        <authorList>
            <person name="Dillon M."/>
            <person name="Thakur S."/>
            <person name="Almeida R.N.D."/>
            <person name="Weir B.S."/>
            <person name="Guttman D.S."/>
        </authorList>
    </citation>
    <scope>NUCLEOTIDE SEQUENCE [LARGE SCALE GENOMIC DNA]</scope>
    <source>
        <strain evidence="1 2">ICMP 5019</strain>
    </source>
</reference>
<dbReference type="Proteomes" id="UP000272613">
    <property type="component" value="Unassembled WGS sequence"/>
</dbReference>
<dbReference type="EMBL" id="RBSH01000251">
    <property type="protein sequence ID" value="RMR97259.1"/>
    <property type="molecule type" value="Genomic_DNA"/>
</dbReference>
<protein>
    <submittedName>
        <fullName evidence="1">Uncharacterized protein</fullName>
    </submittedName>
</protein>
<comment type="caution">
    <text evidence="1">The sequence shown here is derived from an EMBL/GenBank/DDBJ whole genome shotgun (WGS) entry which is preliminary data.</text>
</comment>
<sequence>MALLFFQGLKIFLSGFAPSYTNLVEPRAEIPTIVPTLCIGVPFRMFRVLFSL</sequence>
<evidence type="ECO:0000313" key="2">
    <source>
        <dbReference type="Proteomes" id="UP000272613"/>
    </source>
</evidence>
<gene>
    <name evidence="1" type="ORF">ALP74_101697</name>
</gene>
<evidence type="ECO:0000313" key="1">
    <source>
        <dbReference type="EMBL" id="RMR97259.1"/>
    </source>
</evidence>